<dbReference type="InterPro" id="IPR031778">
    <property type="entry name" value="Sortilin_N"/>
</dbReference>
<feature type="domain" description="DUF6242" evidence="3">
    <location>
        <begin position="200"/>
        <end position="330"/>
    </location>
</feature>
<dbReference type="InterPro" id="IPR036278">
    <property type="entry name" value="Sialidase_sf"/>
</dbReference>
<dbReference type="AlphaFoldDB" id="A0A1F7U134"/>
<dbReference type="InterPro" id="IPR015943">
    <property type="entry name" value="WD40/YVTN_repeat-like_dom_sf"/>
</dbReference>
<dbReference type="PANTHER" id="PTHR43739">
    <property type="entry name" value="XYLOGLUCANASE (EUROFUNG)"/>
    <property type="match status" value="1"/>
</dbReference>
<dbReference type="InterPro" id="IPR052025">
    <property type="entry name" value="Xyloglucanase_GH74"/>
</dbReference>
<dbReference type="PANTHER" id="PTHR43739:SF5">
    <property type="entry name" value="EXO-ALPHA-SIALIDASE"/>
    <property type="match status" value="1"/>
</dbReference>
<evidence type="ECO:0000256" key="1">
    <source>
        <dbReference type="ARBA" id="ARBA00022737"/>
    </source>
</evidence>
<evidence type="ECO:0000313" key="5">
    <source>
        <dbReference type="Proteomes" id="UP000177097"/>
    </source>
</evidence>
<dbReference type="InterPro" id="IPR058667">
    <property type="entry name" value="DUF6242_C"/>
</dbReference>
<evidence type="ECO:0000259" key="2">
    <source>
        <dbReference type="Pfam" id="PF15902"/>
    </source>
</evidence>
<dbReference type="SUPFAM" id="SSF50939">
    <property type="entry name" value="Sialidases"/>
    <property type="match status" value="1"/>
</dbReference>
<accession>A0A1F7U134</accession>
<feature type="domain" description="Sortilin N-terminal" evidence="2">
    <location>
        <begin position="480"/>
        <end position="601"/>
    </location>
</feature>
<evidence type="ECO:0000259" key="3">
    <source>
        <dbReference type="Pfam" id="PF25852"/>
    </source>
</evidence>
<dbReference type="SUPFAM" id="SSF110296">
    <property type="entry name" value="Oligoxyloglucan reducing end-specific cellobiohydrolase"/>
    <property type="match status" value="2"/>
</dbReference>
<evidence type="ECO:0000313" key="4">
    <source>
        <dbReference type="EMBL" id="OGL71983.1"/>
    </source>
</evidence>
<sequence>MFFIFFVRSQPWSLGETINGASSKSVFDDPSFDIPADPNQFGWAQSSGPLGGTVIRMIPHQDTVWASLYSGGVYELQKNNSWKQIGIGNGISENRGFDIVVDPTHPNIAYVPEMIGCVSKTKNNGAHWIGLCDNMLGDISADNFSAHTLTIDPNDSKIIYVPGDTHDGTSMLVVSIDGGNSWERRFVFDQHYDFNHLYFFNSRMYLGTIENGVLVSADKGKSWTALNAGLDNLTTTRFLNFKNNLYLLGSRLQFNSREGGKVYKLSKDGSSWLKVDGLRNVTGIGTDNETLFVGTGDSLLLSSKDGFTFDKKNSQGLPQSWIGEIVSLSSKIYVGVHGNGIYVSADNGKTFKELNDGMVSVATREVHVNPNDENEIYVGTWDRLGFYWSKNGGKTYKRMALDYNIITIRPDPNDFARVYLGGDQFIVGNVSKDGGKFIEKNKPGGKGTLIKSIAVDPKDSRHILVGVSMETAETPSGVGLWESRDQGQSWTRAKGINDFAVYSILFHPENSNIVYASALGSGVFKSNDSGRNFVPLGDNSLKYTYRLAMSAGDSNVLVAISNVFFAQLSTEEQTSGKYGGIFQSKDGGETWRELTSSIRKYGEDQPIDFIGWLYNFGHMPNYEMVLIDPKDANHLIIGHHGENIVVTRDGGAIWEKSLPEQMVPGNIHNYAYCLGSSSDFKEIYACTCGRGLWRGILDKDKKVTWDFADTVYAKELKSDIQPRNAEAARQFIMSGAYNHQH</sequence>
<comment type="caution">
    <text evidence="4">The sequence shown here is derived from an EMBL/GenBank/DDBJ whole genome shotgun (WGS) entry which is preliminary data.</text>
</comment>
<dbReference type="Proteomes" id="UP000177097">
    <property type="component" value="Unassembled WGS sequence"/>
</dbReference>
<dbReference type="Gene3D" id="2.130.10.10">
    <property type="entry name" value="YVTN repeat-like/Quinoprotein amine dehydrogenase"/>
    <property type="match status" value="5"/>
</dbReference>
<proteinExistence type="predicted"/>
<organism evidence="4 5">
    <name type="scientific">Candidatus Uhrbacteria bacterium RIFCSPHIGHO2_02_FULL_53_13</name>
    <dbReference type="NCBI Taxonomy" id="1802389"/>
    <lineage>
        <taxon>Bacteria</taxon>
        <taxon>Candidatus Uhriibacteriota</taxon>
    </lineage>
</organism>
<dbReference type="GO" id="GO:0010411">
    <property type="term" value="P:xyloglucan metabolic process"/>
    <property type="evidence" value="ECO:0007669"/>
    <property type="project" value="TreeGrafter"/>
</dbReference>
<keyword evidence="1" id="KW-0677">Repeat</keyword>
<name>A0A1F7U134_9BACT</name>
<dbReference type="Pfam" id="PF25852">
    <property type="entry name" value="DUF6242_C"/>
    <property type="match status" value="1"/>
</dbReference>
<dbReference type="Pfam" id="PF15902">
    <property type="entry name" value="Sortilin-Vps10"/>
    <property type="match status" value="1"/>
</dbReference>
<dbReference type="EMBL" id="MGDX01000004">
    <property type="protein sequence ID" value="OGL71983.1"/>
    <property type="molecule type" value="Genomic_DNA"/>
</dbReference>
<dbReference type="STRING" id="1802389.A3C17_01090"/>
<gene>
    <name evidence="4" type="ORF">A3C17_01090</name>
</gene>
<protein>
    <submittedName>
        <fullName evidence="4">Uncharacterized protein</fullName>
    </submittedName>
</protein>
<reference evidence="4 5" key="1">
    <citation type="journal article" date="2016" name="Nat. Commun.">
        <title>Thousands of microbial genomes shed light on interconnected biogeochemical processes in an aquifer system.</title>
        <authorList>
            <person name="Anantharaman K."/>
            <person name="Brown C.T."/>
            <person name="Hug L.A."/>
            <person name="Sharon I."/>
            <person name="Castelle C.J."/>
            <person name="Probst A.J."/>
            <person name="Thomas B.C."/>
            <person name="Singh A."/>
            <person name="Wilkins M.J."/>
            <person name="Karaoz U."/>
            <person name="Brodie E.L."/>
            <person name="Williams K.H."/>
            <person name="Hubbard S.S."/>
            <person name="Banfield J.F."/>
        </authorList>
    </citation>
    <scope>NUCLEOTIDE SEQUENCE [LARGE SCALE GENOMIC DNA]</scope>
</reference>